<dbReference type="Proteomes" id="UP000799766">
    <property type="component" value="Unassembled WGS sequence"/>
</dbReference>
<dbReference type="CDD" id="cd19481">
    <property type="entry name" value="RecA-like_protease"/>
    <property type="match status" value="1"/>
</dbReference>
<sequence length="725" mass="81728">MDAERRSESGSQGEVEGYVALSGNTPSIQDLLKKVSLAKEHREQNSGIGEEADIPDQGLFCEAKKLYEGSHLGCHCCVEWVDEYPEELVAAAEESKENKRYAVLARYRKTHGDVRKPMELDSIVIQSPRLKSILQEVFEGYEGVTAGLKELSFRAPFHSFFYRWDRLVKLSKNLEDEESRSHIRILQEIIGEQIEEEIMLKNDMLAHNVIVFDYLWTIFEPGTVVYSLVDGQERMYRVVSYRYEKNPGSPPTAFSLSCKYVEWDGFSFGYGSAQVQISKFDGTKTITDLSVYPAAFYPQYEELAERLCARGRKFAQLCGFNYKAYKGIVVQSPNSNVQNKHNVDSRIVIDAEMYDRFSMSSLGTSVDPLAASVLAPKLETAASQCMRDDPSHGHMPLPPPPPPPPMGPMGGILSPVRMPGIIPPPPGPNGLLIPADREKKEVAELNDEQVLLASPMVRGYCLKTKAWVLFFVDNVMDISWNDDAFPNLVLPGGYKDLILSFAESQLINKDTFDDVIEGKGQGIIMLLTGDPGVGKTLTAESLAERMRKPLYTLSAGELGSRADRVENKLNMILEIATKWDAILLIDECDIFLERRDNHDLERNKVVSIFLRLLEYYRGVLFLTTNRLAACDPAFKSRIHLTIQYPALTMDARKHVWMTLIRLSHHESDLSYEDYCTLADLELNGREIKNVVKTAQLLACRQKMPLMLEHIKTVMKITQAAGETLQ</sequence>
<dbReference type="GO" id="GO:0005524">
    <property type="term" value="F:ATP binding"/>
    <property type="evidence" value="ECO:0007669"/>
    <property type="project" value="InterPro"/>
</dbReference>
<dbReference type="InterPro" id="IPR003593">
    <property type="entry name" value="AAA+_ATPase"/>
</dbReference>
<dbReference type="EMBL" id="MU001673">
    <property type="protein sequence ID" value="KAF2460303.1"/>
    <property type="molecule type" value="Genomic_DNA"/>
</dbReference>
<dbReference type="PANTHER" id="PTHR46411:SF3">
    <property type="entry name" value="AAA+ ATPASE DOMAIN-CONTAINING PROTEIN"/>
    <property type="match status" value="1"/>
</dbReference>
<dbReference type="AlphaFoldDB" id="A0A6A6PA41"/>
<dbReference type="SUPFAM" id="SSF52540">
    <property type="entry name" value="P-loop containing nucleoside triphosphate hydrolases"/>
    <property type="match status" value="1"/>
</dbReference>
<dbReference type="InterPro" id="IPR027417">
    <property type="entry name" value="P-loop_NTPase"/>
</dbReference>
<dbReference type="OrthoDB" id="10042665at2759"/>
<organism evidence="2 3">
    <name type="scientific">Lineolata rhizophorae</name>
    <dbReference type="NCBI Taxonomy" id="578093"/>
    <lineage>
        <taxon>Eukaryota</taxon>
        <taxon>Fungi</taxon>
        <taxon>Dikarya</taxon>
        <taxon>Ascomycota</taxon>
        <taxon>Pezizomycotina</taxon>
        <taxon>Dothideomycetes</taxon>
        <taxon>Dothideomycetes incertae sedis</taxon>
        <taxon>Lineolatales</taxon>
        <taxon>Lineolataceae</taxon>
        <taxon>Lineolata</taxon>
    </lineage>
</organism>
<feature type="domain" description="AAA+ ATPase" evidence="1">
    <location>
        <begin position="521"/>
        <end position="661"/>
    </location>
</feature>
<proteinExistence type="predicted"/>
<name>A0A6A6PA41_9PEZI</name>
<dbReference type="InterPro" id="IPR003959">
    <property type="entry name" value="ATPase_AAA_core"/>
</dbReference>
<dbReference type="InterPro" id="IPR054289">
    <property type="entry name" value="DUF7025"/>
</dbReference>
<evidence type="ECO:0000259" key="1">
    <source>
        <dbReference type="SMART" id="SM00382"/>
    </source>
</evidence>
<accession>A0A6A6PA41</accession>
<dbReference type="Pfam" id="PF00004">
    <property type="entry name" value="AAA"/>
    <property type="match status" value="1"/>
</dbReference>
<dbReference type="GO" id="GO:0016887">
    <property type="term" value="F:ATP hydrolysis activity"/>
    <property type="evidence" value="ECO:0007669"/>
    <property type="project" value="InterPro"/>
</dbReference>
<keyword evidence="3" id="KW-1185">Reference proteome</keyword>
<dbReference type="PANTHER" id="PTHR46411">
    <property type="entry name" value="FAMILY ATPASE, PUTATIVE-RELATED"/>
    <property type="match status" value="1"/>
</dbReference>
<evidence type="ECO:0000313" key="2">
    <source>
        <dbReference type="EMBL" id="KAF2460303.1"/>
    </source>
</evidence>
<dbReference type="SMART" id="SM00382">
    <property type="entry name" value="AAA"/>
    <property type="match status" value="1"/>
</dbReference>
<dbReference type="Pfam" id="PF22942">
    <property type="entry name" value="DUF7025"/>
    <property type="match status" value="1"/>
</dbReference>
<reference evidence="2" key="1">
    <citation type="journal article" date="2020" name="Stud. Mycol.">
        <title>101 Dothideomycetes genomes: a test case for predicting lifestyles and emergence of pathogens.</title>
        <authorList>
            <person name="Haridas S."/>
            <person name="Albert R."/>
            <person name="Binder M."/>
            <person name="Bloem J."/>
            <person name="Labutti K."/>
            <person name="Salamov A."/>
            <person name="Andreopoulos B."/>
            <person name="Baker S."/>
            <person name="Barry K."/>
            <person name="Bills G."/>
            <person name="Bluhm B."/>
            <person name="Cannon C."/>
            <person name="Castanera R."/>
            <person name="Culley D."/>
            <person name="Daum C."/>
            <person name="Ezra D."/>
            <person name="Gonzalez J."/>
            <person name="Henrissat B."/>
            <person name="Kuo A."/>
            <person name="Liang C."/>
            <person name="Lipzen A."/>
            <person name="Lutzoni F."/>
            <person name="Magnuson J."/>
            <person name="Mondo S."/>
            <person name="Nolan M."/>
            <person name="Ohm R."/>
            <person name="Pangilinan J."/>
            <person name="Park H.-J."/>
            <person name="Ramirez L."/>
            <person name="Alfaro M."/>
            <person name="Sun H."/>
            <person name="Tritt A."/>
            <person name="Yoshinaga Y."/>
            <person name="Zwiers L.-H."/>
            <person name="Turgeon B."/>
            <person name="Goodwin S."/>
            <person name="Spatafora J."/>
            <person name="Crous P."/>
            <person name="Grigoriev I."/>
        </authorList>
    </citation>
    <scope>NUCLEOTIDE SEQUENCE</scope>
    <source>
        <strain evidence="2">ATCC 16933</strain>
    </source>
</reference>
<keyword evidence="2" id="KW-0378">Hydrolase</keyword>
<gene>
    <name evidence="2" type="ORF">BDY21DRAFT_369350</name>
</gene>
<evidence type="ECO:0000313" key="3">
    <source>
        <dbReference type="Proteomes" id="UP000799766"/>
    </source>
</evidence>
<dbReference type="Gene3D" id="3.40.50.300">
    <property type="entry name" value="P-loop containing nucleotide triphosphate hydrolases"/>
    <property type="match status" value="1"/>
</dbReference>
<protein>
    <submittedName>
        <fullName evidence="2">P-loop containing nucleoside triphosphate hydrolase protein</fullName>
    </submittedName>
</protein>